<dbReference type="EMBL" id="LUGG01000023">
    <property type="protein sequence ID" value="OBZ67862.1"/>
    <property type="molecule type" value="Genomic_DNA"/>
</dbReference>
<dbReference type="Proteomes" id="UP000092993">
    <property type="component" value="Unassembled WGS sequence"/>
</dbReference>
<feature type="region of interest" description="Disordered" evidence="1">
    <location>
        <begin position="1"/>
        <end position="68"/>
    </location>
</feature>
<name>A0A1C7LT55_GRIFR</name>
<evidence type="ECO:0000313" key="3">
    <source>
        <dbReference type="Proteomes" id="UP000092993"/>
    </source>
</evidence>
<dbReference type="AlphaFoldDB" id="A0A1C7LT55"/>
<reference evidence="2 3" key="1">
    <citation type="submission" date="2016-03" db="EMBL/GenBank/DDBJ databases">
        <title>Whole genome sequencing of Grifola frondosa 9006-11.</title>
        <authorList>
            <person name="Min B."/>
            <person name="Park H."/>
            <person name="Kim J.-G."/>
            <person name="Cho H."/>
            <person name="Oh Y.-L."/>
            <person name="Kong W.-S."/>
            <person name="Choi I.-G."/>
        </authorList>
    </citation>
    <scope>NUCLEOTIDE SEQUENCE [LARGE SCALE GENOMIC DNA]</scope>
    <source>
        <strain evidence="2 3">9006-11</strain>
    </source>
</reference>
<organism evidence="2 3">
    <name type="scientific">Grifola frondosa</name>
    <name type="common">Maitake</name>
    <name type="synonym">Polyporus frondosus</name>
    <dbReference type="NCBI Taxonomy" id="5627"/>
    <lineage>
        <taxon>Eukaryota</taxon>
        <taxon>Fungi</taxon>
        <taxon>Dikarya</taxon>
        <taxon>Basidiomycota</taxon>
        <taxon>Agaricomycotina</taxon>
        <taxon>Agaricomycetes</taxon>
        <taxon>Polyporales</taxon>
        <taxon>Grifolaceae</taxon>
        <taxon>Grifola</taxon>
    </lineage>
</organism>
<gene>
    <name evidence="2" type="ORF">A0H81_12481</name>
</gene>
<proteinExistence type="predicted"/>
<comment type="caution">
    <text evidence="2">The sequence shown here is derived from an EMBL/GenBank/DDBJ whole genome shotgun (WGS) entry which is preliminary data.</text>
</comment>
<keyword evidence="3" id="KW-1185">Reference proteome</keyword>
<protein>
    <submittedName>
        <fullName evidence="2">Uncharacterized protein</fullName>
    </submittedName>
</protein>
<feature type="compositionally biased region" description="Polar residues" evidence="1">
    <location>
        <begin position="1"/>
        <end position="11"/>
    </location>
</feature>
<sequence length="92" mass="9917">MSTAETATVPDQPQPADVHVKDAESKLHPEGSTKKADQTQPSPRPAPASLPSDDTDDEGEDEFRSRGPVSHAVSVYFVTVVTCRICIISVRK</sequence>
<accession>A0A1C7LT55</accession>
<feature type="compositionally biased region" description="Basic and acidic residues" evidence="1">
    <location>
        <begin position="18"/>
        <end position="37"/>
    </location>
</feature>
<evidence type="ECO:0000313" key="2">
    <source>
        <dbReference type="EMBL" id="OBZ67862.1"/>
    </source>
</evidence>
<evidence type="ECO:0000256" key="1">
    <source>
        <dbReference type="SAM" id="MobiDB-lite"/>
    </source>
</evidence>